<dbReference type="PANTHER" id="PTHR31739:SF4">
    <property type="entry name" value="ENT-COPALYL DIPHOSPHATE SYNTHASE, CHLOROPLASTIC"/>
    <property type="match status" value="1"/>
</dbReference>
<organism evidence="5">
    <name type="scientific">Callicarpa americana</name>
    <name type="common">American beautyberry</name>
    <dbReference type="NCBI Taxonomy" id="204211"/>
    <lineage>
        <taxon>Eukaryota</taxon>
        <taxon>Viridiplantae</taxon>
        <taxon>Streptophyta</taxon>
        <taxon>Embryophyta</taxon>
        <taxon>Tracheophyta</taxon>
        <taxon>Spermatophyta</taxon>
        <taxon>Magnoliopsida</taxon>
        <taxon>eudicotyledons</taxon>
        <taxon>Gunneridae</taxon>
        <taxon>Pentapetalae</taxon>
        <taxon>asterids</taxon>
        <taxon>lamiids</taxon>
        <taxon>Lamiales</taxon>
        <taxon>Lamiaceae</taxon>
        <taxon>Callicarpoideae</taxon>
        <taxon>Callicarpa</taxon>
    </lineage>
</organism>
<dbReference type="GO" id="GO:0000287">
    <property type="term" value="F:magnesium ion binding"/>
    <property type="evidence" value="ECO:0007669"/>
    <property type="project" value="TreeGrafter"/>
</dbReference>
<dbReference type="GO" id="GO:0010333">
    <property type="term" value="F:terpene synthase activity"/>
    <property type="evidence" value="ECO:0007669"/>
    <property type="project" value="InterPro"/>
</dbReference>
<dbReference type="Gene3D" id="1.50.10.160">
    <property type="match status" value="1"/>
</dbReference>
<dbReference type="InterPro" id="IPR008930">
    <property type="entry name" value="Terpenoid_cyclase/PrenylTrfase"/>
</dbReference>
<dbReference type="SUPFAM" id="SSF48576">
    <property type="entry name" value="Terpenoid synthases"/>
    <property type="match status" value="1"/>
</dbReference>
<dbReference type="InterPro" id="IPR008949">
    <property type="entry name" value="Isoprenoid_synthase_dom_sf"/>
</dbReference>
<evidence type="ECO:0000256" key="2">
    <source>
        <dbReference type="ARBA" id="ARBA00022723"/>
    </source>
</evidence>
<dbReference type="Gene3D" id="1.10.600.10">
    <property type="entry name" value="Farnesyl Diphosphate Synthase"/>
    <property type="match status" value="1"/>
</dbReference>
<name>A0A7G5M449_CALAM</name>
<dbReference type="PANTHER" id="PTHR31739">
    <property type="entry name" value="ENT-COPALYL DIPHOSPHATE SYNTHASE, CHLOROPLASTIC"/>
    <property type="match status" value="1"/>
</dbReference>
<keyword evidence="2" id="KW-0479">Metal-binding</keyword>
<feature type="domain" description="Terpene synthase N-terminal" evidence="4">
    <location>
        <begin position="281"/>
        <end position="485"/>
    </location>
</feature>
<keyword evidence="3" id="KW-0460">Magnesium</keyword>
<sequence>MSFASHATSLLLSSPNRGGLPPLLHIPATISPPRSTAGAAPLWELPFTARSLRQYKAISRALNQEYVEIQKGSQVVLAAEKSLEDSTEKHTHQEAISEKTRELVERIRWMLQNMDDGEISVSPYDTAWVALVEDIGGSGQPQFPTSLEWISNNQFTDGSWGGDRKFLLYDRILNTLACVVALTNWKMHPDKCDKGLKFIRENIHKVEYENEDHMPVGFEVALPSLINMAKKLGIEIPDDSPGMQDIYAKRDLKLKKIPMYLLHKKPTSLLYSLEGMEGLDWQKLLNFRFEGSFLSSPSSTAYALQHTKDQLCLEYLLKPVKKFNGGVPNVYPVDMFEHLWSVDRLQRLGISRYFQPEIEECMKYAYRYWTNKGICWARNTNVQDVDDSSMGFRLLRLHGFDVTIDAFKQFEKGGEFCSIPGQASHAITGMYNMYRCSQVLFPGEHILADAKKYAAKFLHEKRVNNAVVDKWIITKDLPGEVAYALDVPFYASLPRLEARFFLEHYGGGDDVWIGKTLYRMLYVNCDTYLELAKLDYNNCQAVHQDEWKSIQKWCTDCSLGEFGLSERSLLLAYYIASSTVFEPEKSGERLAWAKTAILVETILSQQLSSEQKREFVNEFKHGSILKNENGGRYKTRISLVETLINTVSELSTDIVLAQGRDIHLQLYHVWQKWLTTWEEGGDLGEAEVELLLRTLHLSSGLEESLFSHPKYQQLLEVTSNVCHHLRLFQNRKVHNTVGPITDLITGTTFQIEAGMQELVKLVFTKSSGDLDSLTKQSFFAIARSFYYTAYCDPGAIDSHMDKVLFQKVV</sequence>
<dbReference type="Gene3D" id="1.50.10.130">
    <property type="entry name" value="Terpene synthase, N-terminal domain"/>
    <property type="match status" value="1"/>
</dbReference>
<evidence type="ECO:0000256" key="1">
    <source>
        <dbReference type="ARBA" id="ARBA00001946"/>
    </source>
</evidence>
<dbReference type="SFLD" id="SFLDG01605">
    <property type="entry name" value="Terpene_Cyclase_Like_1_N-term"/>
    <property type="match status" value="1"/>
</dbReference>
<dbReference type="Pfam" id="PF01397">
    <property type="entry name" value="Terpene_synth"/>
    <property type="match status" value="1"/>
</dbReference>
<dbReference type="GO" id="GO:0009686">
    <property type="term" value="P:gibberellin biosynthetic process"/>
    <property type="evidence" value="ECO:0007669"/>
    <property type="project" value="TreeGrafter"/>
</dbReference>
<evidence type="ECO:0000256" key="3">
    <source>
        <dbReference type="ARBA" id="ARBA00022842"/>
    </source>
</evidence>
<reference evidence="5" key="1">
    <citation type="submission" date="2020-02" db="EMBL/GenBank/DDBJ databases">
        <authorList>
            <person name="Lanier E."/>
            <person name="Waheed W."/>
            <person name="Hamberger B."/>
            <person name="Buell R."/>
        </authorList>
    </citation>
    <scope>NUCLEOTIDE SEQUENCE</scope>
</reference>
<dbReference type="SUPFAM" id="SSF48239">
    <property type="entry name" value="Terpenoid cyclases/Protein prenyltransferases"/>
    <property type="match status" value="2"/>
</dbReference>
<dbReference type="InterPro" id="IPR050148">
    <property type="entry name" value="Terpene_synthase-like"/>
</dbReference>
<evidence type="ECO:0000259" key="4">
    <source>
        <dbReference type="Pfam" id="PF01397"/>
    </source>
</evidence>
<dbReference type="InterPro" id="IPR001906">
    <property type="entry name" value="Terpene_synth_N"/>
</dbReference>
<dbReference type="SFLD" id="SFLDG01014">
    <property type="entry name" value="Terpene_Cyclase_Like_1_N-term"/>
    <property type="match status" value="1"/>
</dbReference>
<dbReference type="InterPro" id="IPR036965">
    <property type="entry name" value="Terpene_synth_N_sf"/>
</dbReference>
<dbReference type="AlphaFoldDB" id="A0A7G5M449"/>
<proteinExistence type="evidence at transcript level"/>
<protein>
    <submittedName>
        <fullName evidence="5">Terpene synthase 2</fullName>
    </submittedName>
</protein>
<dbReference type="EMBL" id="MT083921">
    <property type="protein sequence ID" value="QMW69082.1"/>
    <property type="molecule type" value="mRNA"/>
</dbReference>
<accession>A0A7G5M449</accession>
<comment type="cofactor">
    <cofactor evidence="1">
        <name>Mg(2+)</name>
        <dbReference type="ChEBI" id="CHEBI:18420"/>
    </cofactor>
</comment>
<dbReference type="FunFam" id="1.50.10.130:FF:000002">
    <property type="entry name" value="Ent-copalyl diphosphate synthase, chloroplastic"/>
    <property type="match status" value="1"/>
</dbReference>
<dbReference type="GO" id="GO:0009507">
    <property type="term" value="C:chloroplast"/>
    <property type="evidence" value="ECO:0007669"/>
    <property type="project" value="TreeGrafter"/>
</dbReference>
<evidence type="ECO:0000313" key="5">
    <source>
        <dbReference type="EMBL" id="QMW69082.1"/>
    </source>
</evidence>